<accession>A0A2M6W117</accession>
<dbReference type="InterPro" id="IPR000801">
    <property type="entry name" value="Esterase-like"/>
</dbReference>
<evidence type="ECO:0000313" key="3">
    <source>
        <dbReference type="Proteomes" id="UP000229362"/>
    </source>
</evidence>
<gene>
    <name evidence="2" type="ORF">COU33_02855</name>
</gene>
<dbReference type="Pfam" id="PF00756">
    <property type="entry name" value="Esterase"/>
    <property type="match status" value="1"/>
</dbReference>
<dbReference type="Gene3D" id="3.40.50.1820">
    <property type="entry name" value="alpha/beta hydrolase"/>
    <property type="match status" value="1"/>
</dbReference>
<evidence type="ECO:0000313" key="2">
    <source>
        <dbReference type="EMBL" id="PIT86492.1"/>
    </source>
</evidence>
<protein>
    <recommendedName>
        <fullName evidence="4">Peptidase S9 prolyl oligopeptidase catalytic domain-containing protein</fullName>
    </recommendedName>
</protein>
<comment type="caution">
    <text evidence="2">The sequence shown here is derived from an EMBL/GenBank/DDBJ whole genome shotgun (WGS) entry which is preliminary data.</text>
</comment>
<name>A0A2M6W117_9BACT</name>
<feature type="non-terminal residue" evidence="2">
    <location>
        <position position="708"/>
    </location>
</feature>
<dbReference type="SUPFAM" id="SSF53474">
    <property type="entry name" value="alpha/beta-Hydrolases"/>
    <property type="match status" value="1"/>
</dbReference>
<dbReference type="EMBL" id="PFBZ01000122">
    <property type="protein sequence ID" value="PIT86492.1"/>
    <property type="molecule type" value="Genomic_DNA"/>
</dbReference>
<dbReference type="Proteomes" id="UP000229362">
    <property type="component" value="Unassembled WGS sequence"/>
</dbReference>
<feature type="compositionally biased region" description="Basic and acidic residues" evidence="1">
    <location>
        <begin position="434"/>
        <end position="449"/>
    </location>
</feature>
<feature type="compositionally biased region" description="Pro residues" evidence="1">
    <location>
        <begin position="672"/>
        <end position="684"/>
    </location>
</feature>
<dbReference type="InterPro" id="IPR029058">
    <property type="entry name" value="AB_hydrolase_fold"/>
</dbReference>
<organism evidence="2 3">
    <name type="scientific">Candidatus Magasanikbacteria bacterium CG10_big_fil_rev_8_21_14_0_10_43_6</name>
    <dbReference type="NCBI Taxonomy" id="1974650"/>
    <lineage>
        <taxon>Bacteria</taxon>
        <taxon>Candidatus Magasanikiibacteriota</taxon>
    </lineage>
</organism>
<feature type="non-terminal residue" evidence="2">
    <location>
        <position position="1"/>
    </location>
</feature>
<sequence>DQDNWNAHVFRGQTYSFTVAVPEWYDGRDMPVTVHMEGYGSRYYLPEAAPYNLNNIYVRIDDPVFGPSFGEAPDYSANKNLGYGWYFGHPCEGTNPATAGVCNYLEHAILRAVKHVKQEYHVDENRVYALGHSMGATGALSLGLRYPNVFASIYASEPMTNFKTSGSAGGTNWASDVTDSWGSSAQNYPFHPVGETKAAMQELDGVGVWDVQNQIAFVCDYRHRDTALITLAHGTADQVIDTDTQGYPFYRAASDCALGFQAVVTNADHSWQGYQGQGMNSHKEKYDGVYDSVNFTYKKGSFPAFSRASGSSSTSGDGEKQFNQNIQWSTDDNALNNFDGPIVDSAESWEVGLRSFGGDQTVDITPRRLQVFNPQPGHMIGWKNKDASGTVVASGNIVVDKYGLATVPQFRITTGGNRLVLLASRLQETIDPPEGDKEERVSTPEESGVREATQAAITVPKDTTVRRACALATEKAYKHPHSPAVYYVSKDCKKRAFLNRDVFFTYFRSWNVVTADTRILSVPDHELGFMPWGPTYVPKNGELMKIVDDPRVFVRADGKLYWITSEDAFVGRGYQWGWIVDVDPGVFAQYDSAGEYTLSGPRLNGSLVKYAGNPAVYKIEDGKKRHILSEQDLLDLNYRLDRIITLQSGETFEDGDALGTPGRRSPVTTPTPVVPSPVTPPENTPVPDVTIPEEPEIPVNGSVVMNVS</sequence>
<feature type="region of interest" description="Disordered" evidence="1">
    <location>
        <begin position="652"/>
        <end position="708"/>
    </location>
</feature>
<proteinExistence type="predicted"/>
<dbReference type="AlphaFoldDB" id="A0A2M6W117"/>
<evidence type="ECO:0008006" key="4">
    <source>
        <dbReference type="Google" id="ProtNLM"/>
    </source>
</evidence>
<feature type="region of interest" description="Disordered" evidence="1">
    <location>
        <begin position="431"/>
        <end position="451"/>
    </location>
</feature>
<reference evidence="3" key="1">
    <citation type="submission" date="2017-09" db="EMBL/GenBank/DDBJ databases">
        <title>Depth-based differentiation of microbial function through sediment-hosted aquifers and enrichment of novel symbionts in the deep terrestrial subsurface.</title>
        <authorList>
            <person name="Probst A.J."/>
            <person name="Ladd B."/>
            <person name="Jarett J.K."/>
            <person name="Geller-Mcgrath D.E."/>
            <person name="Sieber C.M.K."/>
            <person name="Emerson J.B."/>
            <person name="Anantharaman K."/>
            <person name="Thomas B.C."/>
            <person name="Malmstrom R."/>
            <person name="Stieglmeier M."/>
            <person name="Klingl A."/>
            <person name="Woyke T."/>
            <person name="Ryan C.M."/>
            <person name="Banfield J.F."/>
        </authorList>
    </citation>
    <scope>NUCLEOTIDE SEQUENCE [LARGE SCALE GENOMIC DNA]</scope>
</reference>
<evidence type="ECO:0000256" key="1">
    <source>
        <dbReference type="SAM" id="MobiDB-lite"/>
    </source>
</evidence>